<reference evidence="2" key="1">
    <citation type="submission" date="2022-12" db="EMBL/GenBank/DDBJ databases">
        <title>Reference genome sequencing for broad-spectrum identification of bacterial and archaeal isolates by mass spectrometry.</title>
        <authorList>
            <person name="Sekiguchi Y."/>
            <person name="Tourlousse D.M."/>
        </authorList>
    </citation>
    <scope>NUCLEOTIDE SEQUENCE</scope>
    <source>
        <strain evidence="2">301</strain>
    </source>
</reference>
<sequence>MLWVPPADSGVASGVAPDGCSGPPAPAAGTFSPPATRTPLIQNMDLIYLANWDRRRATSEGTIICLRNAHKRASMGGGKRGPYIGPKETSGAGPEPVGAPRNGRKEEHR</sequence>
<protein>
    <submittedName>
        <fullName evidence="2">Uncharacterized protein</fullName>
    </submittedName>
</protein>
<evidence type="ECO:0000313" key="3">
    <source>
        <dbReference type="Proteomes" id="UP001144397"/>
    </source>
</evidence>
<proteinExistence type="predicted"/>
<accession>A0A9W6CNY1</accession>
<dbReference type="Proteomes" id="UP001144397">
    <property type="component" value="Unassembled WGS sequence"/>
</dbReference>
<name>A0A9W6CNY1_XANFL</name>
<organism evidence="2 3">
    <name type="scientific">Xanthobacter flavus</name>
    <dbReference type="NCBI Taxonomy" id="281"/>
    <lineage>
        <taxon>Bacteria</taxon>
        <taxon>Pseudomonadati</taxon>
        <taxon>Pseudomonadota</taxon>
        <taxon>Alphaproteobacteria</taxon>
        <taxon>Hyphomicrobiales</taxon>
        <taxon>Xanthobacteraceae</taxon>
        <taxon>Xanthobacter</taxon>
    </lineage>
</organism>
<dbReference type="AlphaFoldDB" id="A0A9W6CNY1"/>
<feature type="region of interest" description="Disordered" evidence="1">
    <location>
        <begin position="1"/>
        <end position="37"/>
    </location>
</feature>
<dbReference type="EMBL" id="BSDO01000005">
    <property type="protein sequence ID" value="GLI23860.1"/>
    <property type="molecule type" value="Genomic_DNA"/>
</dbReference>
<evidence type="ECO:0000256" key="1">
    <source>
        <dbReference type="SAM" id="MobiDB-lite"/>
    </source>
</evidence>
<feature type="region of interest" description="Disordered" evidence="1">
    <location>
        <begin position="70"/>
        <end position="109"/>
    </location>
</feature>
<evidence type="ECO:0000313" key="2">
    <source>
        <dbReference type="EMBL" id="GLI23860.1"/>
    </source>
</evidence>
<comment type="caution">
    <text evidence="2">The sequence shown here is derived from an EMBL/GenBank/DDBJ whole genome shotgun (WGS) entry which is preliminary data.</text>
</comment>
<gene>
    <name evidence="2" type="ORF">XFLAVUS301_35340</name>
</gene>